<keyword evidence="2" id="KW-1185">Reference proteome</keyword>
<dbReference type="Proteomes" id="UP001196097">
    <property type="component" value="Plasmid pCF3-2"/>
</dbReference>
<evidence type="ECO:0000313" key="2">
    <source>
        <dbReference type="Proteomes" id="UP001196097"/>
    </source>
</evidence>
<dbReference type="EMBL" id="CP130948">
    <property type="protein sequence ID" value="XRP74653.1"/>
    <property type="molecule type" value="Genomic_DNA"/>
</dbReference>
<evidence type="ECO:0000313" key="1">
    <source>
        <dbReference type="EMBL" id="XRP74653.1"/>
    </source>
</evidence>
<proteinExistence type="predicted"/>
<gene>
    <name evidence="1" type="ORF">HF292_015375</name>
</gene>
<sequence>MSVVIGIAGVCMRYLMIVVTTLDMEKSAAIEAVFNRAKAATAEYDVEVILTGESGVIATIQAVKSGFDEEYLRPLYDSMRSAKSAGVKISICERSIEWCSLNNNELIPEIDDVVSSQYIIERASPDTYVAYL</sequence>
<keyword evidence="1" id="KW-0614">Plasmid</keyword>
<accession>A0ACD5ILB3</accession>
<protein>
    <submittedName>
        <fullName evidence="1">Uncharacterized protein</fullName>
    </submittedName>
</protein>
<reference evidence="1 2" key="1">
    <citation type="journal article" date="2021" name="ISME J.">
        <title>Genomic evolution of the class Acidithiobacillia: deep-branching Proteobacteria living in extreme acidic conditions.</title>
        <authorList>
            <person name="Moya-Beltran A."/>
            <person name="Beard S."/>
            <person name="Rojas-Villalobos C."/>
            <person name="Issotta F."/>
            <person name="Gallardo Y."/>
            <person name="Ulloa R."/>
            <person name="Giaveno A."/>
            <person name="Degli Esposti M."/>
            <person name="Johnson D.B."/>
            <person name="Quatrini R."/>
        </authorList>
    </citation>
    <scope>NUCLEOTIDE SEQUENCE [LARGE SCALE GENOMIC DNA]</scope>
    <source>
        <strain evidence="1 2">CF3</strain>
    </source>
</reference>
<geneLocation type="plasmid" evidence="1 2">
    <name>pCF3-2</name>
</geneLocation>
<organism evidence="1 2">
    <name type="scientific">Acidithiobacillus ferruginosus</name>
    <dbReference type="NCBI Taxonomy" id="3063951"/>
    <lineage>
        <taxon>Bacteria</taxon>
        <taxon>Pseudomonadati</taxon>
        <taxon>Pseudomonadota</taxon>
        <taxon>Acidithiobacillia</taxon>
        <taxon>Acidithiobacillales</taxon>
        <taxon>Acidithiobacillaceae</taxon>
        <taxon>Acidithiobacillus</taxon>
    </lineage>
</organism>
<name>A0ACD5ILB3_9PROT</name>